<reference evidence="1" key="1">
    <citation type="journal article" date="2016" name="PLoS ONE">
        <title>Intron Derived Size Polymorphism in the Mitochondrial Genomes of Closely Related Chrysoporthe Species.</title>
        <authorList>
            <person name="Kanzi A.M."/>
            <person name="Wingfield B.D."/>
            <person name="Steenkamp E.T."/>
            <person name="Naidoo S."/>
            <person name="van der Merwe N.A."/>
        </authorList>
    </citation>
    <scope>NUCLEOTIDE SEQUENCE</scope>
</reference>
<dbReference type="RefSeq" id="YP_009262027.1">
    <property type="nucleotide sequence ID" value="NC_030522.1"/>
</dbReference>
<evidence type="ECO:0008006" key="2">
    <source>
        <dbReference type="Google" id="ProtNLM"/>
    </source>
</evidence>
<keyword evidence="1" id="KW-0496">Mitochondrion</keyword>
<accession>A0A191MWR7</accession>
<proteinExistence type="predicted"/>
<dbReference type="EMBL" id="KT380883">
    <property type="protein sequence ID" value="AMX22102.1"/>
    <property type="molecule type" value="Genomic_DNA"/>
</dbReference>
<protein>
    <recommendedName>
        <fullName evidence="2">GIY-YIG endonuclease</fullName>
    </recommendedName>
</protein>
<name>A0A191MWR7_9PEZI</name>
<organism evidence="1">
    <name type="scientific">Chrysoporthe austroafricana</name>
    <dbReference type="NCBI Taxonomy" id="354353"/>
    <lineage>
        <taxon>Eukaryota</taxon>
        <taxon>Fungi</taxon>
        <taxon>Dikarya</taxon>
        <taxon>Ascomycota</taxon>
        <taxon>Pezizomycotina</taxon>
        <taxon>Sordariomycetes</taxon>
        <taxon>Sordariomycetidae</taxon>
        <taxon>Diaporthales</taxon>
        <taxon>Cryphonectriaceae</taxon>
        <taxon>Cryphonectria-Endothia species complex</taxon>
        <taxon>Chrysoporthe</taxon>
    </lineage>
</organism>
<gene>
    <name evidence="1" type="primary">orf141</name>
</gene>
<evidence type="ECO:0000313" key="1">
    <source>
        <dbReference type="EMBL" id="AMX22102.1"/>
    </source>
</evidence>
<dbReference type="GeneID" id="31078063"/>
<sequence length="141" mass="16510">MVIEREQYYIDTLKPEYNLLKIAGSSLGYSHTEETIAKFKARSRTSEQTAKLQEHLTKHNASEEQRIKARERMIAINKNKGIKVDVTDIRTQITTSYTSMRKAAEGLSTDFKSLQYNERVQKEKGEIKLFKKYYQITIIRE</sequence>
<dbReference type="AlphaFoldDB" id="A0A191MWR7"/>
<geneLocation type="mitochondrion" evidence="1"/>